<evidence type="ECO:0000256" key="12">
    <source>
        <dbReference type="HAMAP-Rule" id="MF_01987"/>
    </source>
</evidence>
<feature type="binding site" evidence="12">
    <location>
        <position position="603"/>
    </location>
    <ligand>
        <name>K(+)</name>
        <dbReference type="ChEBI" id="CHEBI:29103"/>
    </ligand>
</feature>
<evidence type="ECO:0000256" key="4">
    <source>
        <dbReference type="ARBA" id="ARBA00022777"/>
    </source>
</evidence>
<protein>
    <recommendedName>
        <fullName evidence="12">Ribokinase</fullName>
        <shortName evidence="12">RK</shortName>
        <ecNumber evidence="12">2.7.1.15</ecNumber>
    </recommendedName>
</protein>
<dbReference type="Gene3D" id="3.40.1190.20">
    <property type="match status" value="1"/>
</dbReference>
<dbReference type="InterPro" id="IPR028082">
    <property type="entry name" value="Peripla_BP_I"/>
</dbReference>
<sequence length="651" mass="70574">MTIREIAALAGVSVSTVSKILNKKDEHLSAETRERVLKLVREYHYSPYSGVRAAVQAQTMLLGVAVNGNRPHGRLLDSITKYAAERGYSCVVTVSGTPEEELRNLNVLRSHHVDGILWDKLAQSLPACSAALEGIPVRKMACCEPPSPENSCIDYAGLAYQAAAYLIAQKHRNILCVIPQVSGYSEQAFVQGYRQCLFEHQVPFSPDRVCVCGKAGLPEGRLLENTAALCFDTELAGRVYEACSRKNRRIPKYLSVLSLSDGEKSPFFPELSVIPLPYDALARHVCDRLTADVEGRRVPETVFAAEAHLSGNTSVDIPLTMRNKKIVVVGPVNMDTVIPLKKFPQMGETTLTESRLIVPGGKGLNQAVGVAKLDAEAYLIGKVGKDYEGGNLYDYLQTNGVNTGGVSHTSQAATGHAYVYVQKDGESGIVVYKGANGLLTAQDILQNAAAFDNASFCLLQTEVGLDAVEAAAGLACERGVKLLLKPSAVYELRDELLQKTFIFLPNEKEISYFCPPEMSCKEKARYFLDRGVKNVILTMGRSGCYWDDGIHQVHFPAAPFEAVDTTGAADAFAAALAVMLSQKMDMETAIRSATFAAGFSTAKQGVPNSLIDRSTLEFYMGRECGEGETSPAHPGQFKKSAHSANQGVRSL</sequence>
<name>A0ABT1S3S2_9FIRM</name>
<evidence type="ECO:0000313" key="15">
    <source>
        <dbReference type="EMBL" id="MCQ4841589.1"/>
    </source>
</evidence>
<keyword evidence="6 12" id="KW-0460">Magnesium</keyword>
<evidence type="ECO:0000256" key="8">
    <source>
        <dbReference type="ARBA" id="ARBA00023015"/>
    </source>
</evidence>
<keyword evidence="1 12" id="KW-0808">Transferase</keyword>
<evidence type="ECO:0000313" key="16">
    <source>
        <dbReference type="Proteomes" id="UP001524473"/>
    </source>
</evidence>
<feature type="binding site" evidence="12">
    <location>
        <position position="506"/>
    </location>
    <ligand>
        <name>ATP</name>
        <dbReference type="ChEBI" id="CHEBI:30616"/>
    </ligand>
</feature>
<dbReference type="Gene3D" id="1.10.260.40">
    <property type="entry name" value="lambda repressor-like DNA-binding domains"/>
    <property type="match status" value="1"/>
</dbReference>
<dbReference type="GeneID" id="90531405"/>
<dbReference type="PANTHER" id="PTHR10584">
    <property type="entry name" value="SUGAR KINASE"/>
    <property type="match status" value="1"/>
</dbReference>
<keyword evidence="11 12" id="KW-0119">Carbohydrate metabolism</keyword>
<feature type="binding site" evidence="12">
    <location>
        <position position="566"/>
    </location>
    <ligand>
        <name>K(+)</name>
        <dbReference type="ChEBI" id="CHEBI:29103"/>
    </ligand>
</feature>
<keyword evidence="4 12" id="KW-0418">Kinase</keyword>
<dbReference type="PROSITE" id="PS50932">
    <property type="entry name" value="HTH_LACI_2"/>
    <property type="match status" value="1"/>
</dbReference>
<dbReference type="PROSITE" id="PS00356">
    <property type="entry name" value="HTH_LACI_1"/>
    <property type="match status" value="1"/>
</dbReference>
<keyword evidence="9" id="KW-0238">DNA-binding</keyword>
<dbReference type="CDD" id="cd01392">
    <property type="entry name" value="HTH_LacI"/>
    <property type="match status" value="1"/>
</dbReference>
<dbReference type="SUPFAM" id="SSF47413">
    <property type="entry name" value="lambda repressor-like DNA-binding domains"/>
    <property type="match status" value="1"/>
</dbReference>
<evidence type="ECO:0000256" key="13">
    <source>
        <dbReference type="SAM" id="MobiDB-lite"/>
    </source>
</evidence>
<keyword evidence="12" id="KW-0963">Cytoplasm</keyword>
<feature type="binding site" evidence="12">
    <location>
        <position position="570"/>
    </location>
    <ligand>
        <name>substrate</name>
    </ligand>
</feature>
<comment type="activity regulation">
    <text evidence="12">Activated by a monovalent cation that binds near, but not in, the active site. The most likely occupant of the site in vivo is potassium. Ion binding induces a conformational change that may alter substrate affinity.</text>
</comment>
<feature type="binding site" evidence="12">
    <location>
        <position position="462"/>
    </location>
    <ligand>
        <name>substrate</name>
    </ligand>
</feature>
<dbReference type="CDD" id="cd01174">
    <property type="entry name" value="ribokinase"/>
    <property type="match status" value="1"/>
</dbReference>
<dbReference type="Gene3D" id="3.40.50.2300">
    <property type="match status" value="2"/>
</dbReference>
<feature type="binding site" evidence="12">
    <location>
        <position position="564"/>
    </location>
    <ligand>
        <name>K(+)</name>
        <dbReference type="ChEBI" id="CHEBI:29103"/>
    </ligand>
</feature>
<evidence type="ECO:0000256" key="2">
    <source>
        <dbReference type="ARBA" id="ARBA00022723"/>
    </source>
</evidence>
<feature type="compositionally biased region" description="Polar residues" evidence="13">
    <location>
        <begin position="642"/>
        <end position="651"/>
    </location>
</feature>
<evidence type="ECO:0000256" key="3">
    <source>
        <dbReference type="ARBA" id="ARBA00022741"/>
    </source>
</evidence>
<comment type="caution">
    <text evidence="15">The sequence shown here is derived from an EMBL/GenBank/DDBJ whole genome shotgun (WGS) entry which is preliminary data.</text>
</comment>
<evidence type="ECO:0000256" key="9">
    <source>
        <dbReference type="ARBA" id="ARBA00023125"/>
    </source>
</evidence>
<dbReference type="Pfam" id="PF00356">
    <property type="entry name" value="LacI"/>
    <property type="match status" value="1"/>
</dbReference>
<feature type="binding site" evidence="12">
    <location>
        <begin position="361"/>
        <end position="365"/>
    </location>
    <ligand>
        <name>substrate</name>
    </ligand>
</feature>
<comment type="caution">
    <text evidence="12">Lacks conserved residue(s) required for the propagation of feature annotation.</text>
</comment>
<dbReference type="SUPFAM" id="SSF53613">
    <property type="entry name" value="Ribokinase-like"/>
    <property type="match status" value="1"/>
</dbReference>
<comment type="catalytic activity">
    <reaction evidence="12">
        <text>D-ribose + ATP = D-ribose 5-phosphate + ADP + H(+)</text>
        <dbReference type="Rhea" id="RHEA:13697"/>
        <dbReference type="ChEBI" id="CHEBI:15378"/>
        <dbReference type="ChEBI" id="CHEBI:30616"/>
        <dbReference type="ChEBI" id="CHEBI:47013"/>
        <dbReference type="ChEBI" id="CHEBI:78346"/>
        <dbReference type="ChEBI" id="CHEBI:456216"/>
        <dbReference type="EC" id="2.7.1.15"/>
    </reaction>
</comment>
<feature type="binding site" evidence="12">
    <location>
        <begin position="538"/>
        <end position="543"/>
    </location>
    <ligand>
        <name>ATP</name>
        <dbReference type="ChEBI" id="CHEBI:30616"/>
    </ligand>
</feature>
<comment type="function">
    <text evidence="12">Catalyzes the phosphorylation of ribose at O-5 in a reaction requiring ATP and magnesium. The resulting D-ribose-5-phosphate can then be used either for sythesis of nucleotides, histidine, and tryptophan, or as a component of the pentose phosphate pathway.</text>
</comment>
<evidence type="ECO:0000259" key="14">
    <source>
        <dbReference type="PROSITE" id="PS50932"/>
    </source>
</evidence>
<dbReference type="HAMAP" id="MF_01987">
    <property type="entry name" value="Ribokinase"/>
    <property type="match status" value="1"/>
</dbReference>
<feature type="domain" description="HTH lacI-type" evidence="14">
    <location>
        <begin position="1"/>
        <end position="56"/>
    </location>
</feature>
<dbReference type="PANTHER" id="PTHR10584:SF166">
    <property type="entry name" value="RIBOKINASE"/>
    <property type="match status" value="1"/>
</dbReference>
<reference evidence="15 16" key="1">
    <citation type="submission" date="2022-06" db="EMBL/GenBank/DDBJ databases">
        <title>Isolation of gut microbiota from human fecal samples.</title>
        <authorList>
            <person name="Pamer E.G."/>
            <person name="Barat B."/>
            <person name="Waligurski E."/>
            <person name="Medina S."/>
            <person name="Paddock L."/>
            <person name="Mostad J."/>
        </authorList>
    </citation>
    <scope>NUCLEOTIDE SEQUENCE [LARGE SCALE GENOMIC DNA]</scope>
    <source>
        <strain evidence="15 16">DFI.9.73</strain>
    </source>
</reference>
<evidence type="ECO:0000256" key="5">
    <source>
        <dbReference type="ARBA" id="ARBA00022840"/>
    </source>
</evidence>
<accession>A0ABT1S3S2</accession>
<keyword evidence="10" id="KW-0804">Transcription</keyword>
<comment type="subcellular location">
    <subcellularLocation>
        <location evidence="12">Cytoplasm</location>
    </subcellularLocation>
</comment>
<keyword evidence="3 12" id="KW-0547">Nucleotide-binding</keyword>
<dbReference type="SUPFAM" id="SSF53822">
    <property type="entry name" value="Periplasmic binding protein-like I"/>
    <property type="match status" value="1"/>
</dbReference>
<comment type="cofactor">
    <cofactor evidence="12">
        <name>Mg(2+)</name>
        <dbReference type="ChEBI" id="CHEBI:18420"/>
    </cofactor>
    <text evidence="12">Requires a divalent cation, most likely magnesium in vivo, as an electrophilic catalyst to aid phosphoryl group transfer. It is the chelate of the metal and the nucleotide that is the actual substrate.</text>
</comment>
<dbReference type="InterPro" id="IPR002139">
    <property type="entry name" value="Ribo/fructo_kinase"/>
</dbReference>
<dbReference type="EC" id="2.7.1.15" evidence="12"/>
<dbReference type="InterPro" id="IPR000843">
    <property type="entry name" value="HTH_LacI"/>
</dbReference>
<feature type="binding site" evidence="12">
    <location>
        <position position="609"/>
    </location>
    <ligand>
        <name>K(+)</name>
        <dbReference type="ChEBI" id="CHEBI:29103"/>
    </ligand>
</feature>
<organism evidence="15 16">
    <name type="scientific">Neglectibacter timonensis</name>
    <dbReference type="NCBI Taxonomy" id="1776382"/>
    <lineage>
        <taxon>Bacteria</taxon>
        <taxon>Bacillati</taxon>
        <taxon>Bacillota</taxon>
        <taxon>Clostridia</taxon>
        <taxon>Eubacteriales</taxon>
        <taxon>Oscillospiraceae</taxon>
        <taxon>Neglectibacter</taxon>
    </lineage>
</organism>
<keyword evidence="2 12" id="KW-0479">Metal-binding</keyword>
<evidence type="ECO:0000256" key="6">
    <source>
        <dbReference type="ARBA" id="ARBA00022842"/>
    </source>
</evidence>
<feature type="active site" description="Proton acceptor" evidence="12">
    <location>
        <position position="570"/>
    </location>
</feature>
<dbReference type="InterPro" id="IPR010982">
    <property type="entry name" value="Lambda_DNA-bd_dom_sf"/>
</dbReference>
<dbReference type="Proteomes" id="UP001524473">
    <property type="component" value="Unassembled WGS sequence"/>
</dbReference>
<dbReference type="EMBL" id="JANFZH010000057">
    <property type="protein sequence ID" value="MCQ4841589.1"/>
    <property type="molecule type" value="Genomic_DNA"/>
</dbReference>
<feature type="binding site" evidence="12">
    <location>
        <position position="605"/>
    </location>
    <ligand>
        <name>K(+)</name>
        <dbReference type="ChEBI" id="CHEBI:29103"/>
    </ligand>
</feature>
<feature type="region of interest" description="Disordered" evidence="13">
    <location>
        <begin position="625"/>
        <end position="651"/>
    </location>
</feature>
<dbReference type="Pfam" id="PF00294">
    <property type="entry name" value="PfkB"/>
    <property type="match status" value="1"/>
</dbReference>
<comment type="pathway">
    <text evidence="12">Carbohydrate metabolism; D-ribose degradation; D-ribose 5-phosphate from beta-D-ribopyranose: step 2/2.</text>
</comment>
<evidence type="ECO:0000256" key="1">
    <source>
        <dbReference type="ARBA" id="ARBA00022679"/>
    </source>
</evidence>
<keyword evidence="7 12" id="KW-0630">Potassium</keyword>
<proteinExistence type="inferred from homology"/>
<dbReference type="GO" id="GO:0016301">
    <property type="term" value="F:kinase activity"/>
    <property type="evidence" value="ECO:0007669"/>
    <property type="project" value="UniProtKB-KW"/>
</dbReference>
<dbReference type="InterPro" id="IPR011611">
    <property type="entry name" value="PfkB_dom"/>
</dbReference>
<dbReference type="InterPro" id="IPR046335">
    <property type="entry name" value="LacI/GalR-like_sensor"/>
</dbReference>
<comment type="subunit">
    <text evidence="12">Homodimer.</text>
</comment>
<dbReference type="RefSeq" id="WP_066861201.1">
    <property type="nucleotide sequence ID" value="NZ_CABKVV010000011.1"/>
</dbReference>
<keyword evidence="8" id="KW-0805">Transcription regulation</keyword>
<dbReference type="InterPro" id="IPR029056">
    <property type="entry name" value="Ribokinase-like"/>
</dbReference>
<dbReference type="Pfam" id="PF13377">
    <property type="entry name" value="Peripla_BP_3"/>
    <property type="match status" value="1"/>
</dbReference>
<evidence type="ECO:0000256" key="7">
    <source>
        <dbReference type="ARBA" id="ARBA00022958"/>
    </source>
</evidence>
<dbReference type="SMART" id="SM00354">
    <property type="entry name" value="HTH_LACI"/>
    <property type="match status" value="1"/>
</dbReference>
<comment type="similarity">
    <text evidence="12">Belongs to the carbohydrate kinase PfkB family. Ribokinase subfamily.</text>
</comment>
<evidence type="ECO:0000256" key="10">
    <source>
        <dbReference type="ARBA" id="ARBA00023163"/>
    </source>
</evidence>
<keyword evidence="5 12" id="KW-0067">ATP-binding</keyword>
<feature type="binding site" evidence="12">
    <location>
        <begin position="333"/>
        <end position="335"/>
    </location>
    <ligand>
        <name>substrate</name>
    </ligand>
</feature>
<dbReference type="InterPro" id="IPR011877">
    <property type="entry name" value="Ribokinase"/>
</dbReference>
<dbReference type="PRINTS" id="PR00990">
    <property type="entry name" value="RIBOKINASE"/>
</dbReference>
<feature type="binding site" evidence="12">
    <location>
        <position position="600"/>
    </location>
    <ligand>
        <name>K(+)</name>
        <dbReference type="ChEBI" id="CHEBI:29103"/>
    </ligand>
</feature>
<evidence type="ECO:0000256" key="11">
    <source>
        <dbReference type="ARBA" id="ARBA00023277"/>
    </source>
</evidence>
<gene>
    <name evidence="12" type="primary">rbsK</name>
    <name evidence="15" type="ORF">NE695_16890</name>
</gene>
<keyword evidence="16" id="KW-1185">Reference proteome</keyword>